<reference evidence="1" key="1">
    <citation type="journal article" date="2014" name="Front. Microbiol.">
        <title>High frequency of phylogenetically diverse reductive dehalogenase-homologous genes in deep subseafloor sedimentary metagenomes.</title>
        <authorList>
            <person name="Kawai M."/>
            <person name="Futagami T."/>
            <person name="Toyoda A."/>
            <person name="Takaki Y."/>
            <person name="Nishi S."/>
            <person name="Hori S."/>
            <person name="Arai W."/>
            <person name="Tsubouchi T."/>
            <person name="Morono Y."/>
            <person name="Uchiyama I."/>
            <person name="Ito T."/>
            <person name="Fujiyama A."/>
            <person name="Inagaki F."/>
            <person name="Takami H."/>
        </authorList>
    </citation>
    <scope>NUCLEOTIDE SEQUENCE</scope>
    <source>
        <strain evidence="1">Expedition CK06-06</strain>
    </source>
</reference>
<dbReference type="GO" id="GO:0005524">
    <property type="term" value="F:ATP binding"/>
    <property type="evidence" value="ECO:0007669"/>
    <property type="project" value="InterPro"/>
</dbReference>
<dbReference type="Gene3D" id="3.30.200.20">
    <property type="entry name" value="Phosphorylase Kinase, domain 1"/>
    <property type="match status" value="1"/>
</dbReference>
<sequence>MGDPKETRDVPDELFARVAVGRRFATLGALGECLEAVRRGGGGGRGTLSAAMLRQGVLTRDDVETVLAIARAGELDLHYVEDFAIITKIGEGGMGAVYAAMDVESCELCAVKVLPADKGEFRP</sequence>
<dbReference type="InterPro" id="IPR017441">
    <property type="entry name" value="Protein_kinase_ATP_BS"/>
</dbReference>
<feature type="non-terminal residue" evidence="1">
    <location>
        <position position="123"/>
    </location>
</feature>
<accession>X1LNL3</accession>
<protein>
    <recommendedName>
        <fullName evidence="2">Protein kinase domain-containing protein</fullName>
    </recommendedName>
</protein>
<dbReference type="AlphaFoldDB" id="X1LNL3"/>
<organism evidence="1">
    <name type="scientific">marine sediment metagenome</name>
    <dbReference type="NCBI Taxonomy" id="412755"/>
    <lineage>
        <taxon>unclassified sequences</taxon>
        <taxon>metagenomes</taxon>
        <taxon>ecological metagenomes</taxon>
    </lineage>
</organism>
<dbReference type="EMBL" id="BARU01045696">
    <property type="protein sequence ID" value="GAH95743.1"/>
    <property type="molecule type" value="Genomic_DNA"/>
</dbReference>
<dbReference type="SUPFAM" id="SSF56112">
    <property type="entry name" value="Protein kinase-like (PK-like)"/>
    <property type="match status" value="1"/>
</dbReference>
<dbReference type="InterPro" id="IPR011009">
    <property type="entry name" value="Kinase-like_dom_sf"/>
</dbReference>
<evidence type="ECO:0008006" key="2">
    <source>
        <dbReference type="Google" id="ProtNLM"/>
    </source>
</evidence>
<proteinExistence type="predicted"/>
<dbReference type="PROSITE" id="PS00107">
    <property type="entry name" value="PROTEIN_KINASE_ATP"/>
    <property type="match status" value="1"/>
</dbReference>
<gene>
    <name evidence="1" type="ORF">S03H2_69230</name>
</gene>
<comment type="caution">
    <text evidence="1">The sequence shown here is derived from an EMBL/GenBank/DDBJ whole genome shotgun (WGS) entry which is preliminary data.</text>
</comment>
<name>X1LNL3_9ZZZZ</name>
<evidence type="ECO:0000313" key="1">
    <source>
        <dbReference type="EMBL" id="GAH95743.1"/>
    </source>
</evidence>